<gene>
    <name evidence="2" type="ORF">MONBRDRAFT_12943</name>
</gene>
<dbReference type="GeneID" id="5896139"/>
<sequence length="274" mass="30493">MLLTRRRWCARQSAKASRTVQARQVMQVRIQQTPRSDSVGGVPVVKVRGRCKAVKITDRRGCQCCPTFDVDTCATHPSPTTPDPPDLSHQSVLCPLVSFLFNSCVPETTSTMAVHHDHHHHHHHHRHRHHRHQQQAFCYHDHEPSSAEALSPPLPASTESVTANSSTAAVAATPLSASLLSLSLDNGTKARSSTDRLELAIKSTFHPRPSNLALRRGTHPLPFLDTTPSQSVTNDEDHHEESWTPEELDQLFSSHTHHPHENDKEDGQTAYSLP</sequence>
<feature type="region of interest" description="Disordered" evidence="1">
    <location>
        <begin position="209"/>
        <end position="274"/>
    </location>
</feature>
<dbReference type="AlphaFoldDB" id="A9VDT5"/>
<dbReference type="EMBL" id="CH991590">
    <property type="protein sequence ID" value="EDQ84316.1"/>
    <property type="molecule type" value="Genomic_DNA"/>
</dbReference>
<protein>
    <submittedName>
        <fullName evidence="2">Uncharacterized protein</fullName>
    </submittedName>
</protein>
<feature type="compositionally biased region" description="Low complexity" evidence="1">
    <location>
        <begin position="146"/>
        <end position="161"/>
    </location>
</feature>
<reference evidence="2 3" key="1">
    <citation type="journal article" date="2008" name="Nature">
        <title>The genome of the choanoflagellate Monosiga brevicollis and the origin of metazoans.</title>
        <authorList>
            <consortium name="JGI Sequencing"/>
            <person name="King N."/>
            <person name="Westbrook M.J."/>
            <person name="Young S.L."/>
            <person name="Kuo A."/>
            <person name="Abedin M."/>
            <person name="Chapman J."/>
            <person name="Fairclough S."/>
            <person name="Hellsten U."/>
            <person name="Isogai Y."/>
            <person name="Letunic I."/>
            <person name="Marr M."/>
            <person name="Pincus D."/>
            <person name="Putnam N."/>
            <person name="Rokas A."/>
            <person name="Wright K.J."/>
            <person name="Zuzow R."/>
            <person name="Dirks W."/>
            <person name="Good M."/>
            <person name="Goodstein D."/>
            <person name="Lemons D."/>
            <person name="Li W."/>
            <person name="Lyons J.B."/>
            <person name="Morris A."/>
            <person name="Nichols S."/>
            <person name="Richter D.J."/>
            <person name="Salamov A."/>
            <person name="Bork P."/>
            <person name="Lim W.A."/>
            <person name="Manning G."/>
            <person name="Miller W.T."/>
            <person name="McGinnis W."/>
            <person name="Shapiro H."/>
            <person name="Tjian R."/>
            <person name="Grigoriev I.V."/>
            <person name="Rokhsar D."/>
        </authorList>
    </citation>
    <scope>NUCLEOTIDE SEQUENCE [LARGE SCALE GENOMIC DNA]</scope>
    <source>
        <strain evidence="3">MX1 / ATCC 50154</strain>
    </source>
</reference>
<feature type="region of interest" description="Disordered" evidence="1">
    <location>
        <begin position="142"/>
        <end position="161"/>
    </location>
</feature>
<keyword evidence="3" id="KW-1185">Reference proteome</keyword>
<dbReference type="RefSeq" id="XP_001750886.1">
    <property type="nucleotide sequence ID" value="XM_001750834.1"/>
</dbReference>
<evidence type="ECO:0000256" key="1">
    <source>
        <dbReference type="SAM" id="MobiDB-lite"/>
    </source>
</evidence>
<evidence type="ECO:0000313" key="2">
    <source>
        <dbReference type="EMBL" id="EDQ84316.1"/>
    </source>
</evidence>
<organism evidence="2 3">
    <name type="scientific">Monosiga brevicollis</name>
    <name type="common">Choanoflagellate</name>
    <dbReference type="NCBI Taxonomy" id="81824"/>
    <lineage>
        <taxon>Eukaryota</taxon>
        <taxon>Choanoflagellata</taxon>
        <taxon>Craspedida</taxon>
        <taxon>Salpingoecidae</taxon>
        <taxon>Monosiga</taxon>
    </lineage>
</organism>
<accession>A9VDT5</accession>
<feature type="compositionally biased region" description="Basic residues" evidence="1">
    <location>
        <begin position="116"/>
        <end position="133"/>
    </location>
</feature>
<evidence type="ECO:0000313" key="3">
    <source>
        <dbReference type="Proteomes" id="UP000001357"/>
    </source>
</evidence>
<name>A9VDT5_MONBE</name>
<dbReference type="KEGG" id="mbr:MONBRDRAFT_12943"/>
<feature type="region of interest" description="Disordered" evidence="1">
    <location>
        <begin position="116"/>
        <end position="135"/>
    </location>
</feature>
<dbReference type="Proteomes" id="UP000001357">
    <property type="component" value="Unassembled WGS sequence"/>
</dbReference>
<proteinExistence type="predicted"/>
<dbReference type="InParanoid" id="A9VDT5"/>